<dbReference type="GeneTree" id="ENSGT00390000015057"/>
<dbReference type="GO" id="GO:0016192">
    <property type="term" value="P:vesicle-mediated transport"/>
    <property type="evidence" value="ECO:0007669"/>
    <property type="project" value="InterPro"/>
</dbReference>
<dbReference type="Pfam" id="PF02204">
    <property type="entry name" value="VPS9"/>
    <property type="match status" value="1"/>
</dbReference>
<gene>
    <name evidence="2" type="primary">vps9d1</name>
</gene>
<name>A0A4W3IRZ8_CALMI</name>
<evidence type="ECO:0000313" key="2">
    <source>
        <dbReference type="Ensembl" id="ENSCMIP00000032122.1"/>
    </source>
</evidence>
<dbReference type="AlphaFoldDB" id="A0A4W3IRZ8"/>
<dbReference type="InterPro" id="IPR045046">
    <property type="entry name" value="Vps9-like"/>
</dbReference>
<dbReference type="STRING" id="7868.ENSCMIP00000032122"/>
<dbReference type="SMART" id="SM00167">
    <property type="entry name" value="VPS9"/>
    <property type="match status" value="1"/>
</dbReference>
<keyword evidence="3" id="KW-1185">Reference proteome</keyword>
<dbReference type="GO" id="GO:0005085">
    <property type="term" value="F:guanyl-nucleotide exchange factor activity"/>
    <property type="evidence" value="ECO:0007669"/>
    <property type="project" value="InterPro"/>
</dbReference>
<reference evidence="3" key="3">
    <citation type="journal article" date="2014" name="Nature">
        <title>Elephant shark genome provides unique insights into gnathostome evolution.</title>
        <authorList>
            <consortium name="International Elephant Shark Genome Sequencing Consortium"/>
            <person name="Venkatesh B."/>
            <person name="Lee A.P."/>
            <person name="Ravi V."/>
            <person name="Maurya A.K."/>
            <person name="Lian M.M."/>
            <person name="Swann J.B."/>
            <person name="Ohta Y."/>
            <person name="Flajnik M.F."/>
            <person name="Sutoh Y."/>
            <person name="Kasahara M."/>
            <person name="Hoon S."/>
            <person name="Gangu V."/>
            <person name="Roy S.W."/>
            <person name="Irimia M."/>
            <person name="Korzh V."/>
            <person name="Kondrychyn I."/>
            <person name="Lim Z.W."/>
            <person name="Tay B.H."/>
            <person name="Tohari S."/>
            <person name="Kong K.W."/>
            <person name="Ho S."/>
            <person name="Lorente-Galdos B."/>
            <person name="Quilez J."/>
            <person name="Marques-Bonet T."/>
            <person name="Raney B.J."/>
            <person name="Ingham P.W."/>
            <person name="Tay A."/>
            <person name="Hillier L.W."/>
            <person name="Minx P."/>
            <person name="Boehm T."/>
            <person name="Wilson R.K."/>
            <person name="Brenner S."/>
            <person name="Warren W.C."/>
        </authorList>
    </citation>
    <scope>NUCLEOTIDE SEQUENCE [LARGE SCALE GENOMIC DNA]</scope>
</reference>
<dbReference type="RefSeq" id="XP_042196291.1">
    <property type="nucleotide sequence ID" value="XM_042340357.1"/>
</dbReference>
<dbReference type="Ensembl" id="ENSCMIT00000032612.1">
    <property type="protein sequence ID" value="ENSCMIP00000032122.1"/>
    <property type="gene ID" value="ENSCMIG00000013739.1"/>
</dbReference>
<evidence type="ECO:0000259" key="1">
    <source>
        <dbReference type="PROSITE" id="PS51205"/>
    </source>
</evidence>
<dbReference type="Gene3D" id="1.20.58.80">
    <property type="entry name" value="Phosphotransferase system, lactose/cellobiose-type IIA subunit"/>
    <property type="match status" value="1"/>
</dbReference>
<reference evidence="2" key="5">
    <citation type="submission" date="2025-09" db="UniProtKB">
        <authorList>
            <consortium name="Ensembl"/>
        </authorList>
    </citation>
    <scope>IDENTIFICATION</scope>
</reference>
<dbReference type="GO" id="GO:0031267">
    <property type="term" value="F:small GTPase binding"/>
    <property type="evidence" value="ECO:0007669"/>
    <property type="project" value="TreeGrafter"/>
</dbReference>
<dbReference type="Gene3D" id="1.20.1050.80">
    <property type="entry name" value="VPS9 domain"/>
    <property type="match status" value="1"/>
</dbReference>
<sequence>MMAESGPGPGPGALQVAMKLASAAVQLDTENRHREAYCEYLKSIKFISQALIEDAQTKGEREMVTPEVQKMLKLAEQCLGRIKTTATKLGKAETKAAVSQAVKPSYTPTHRRVVSDGGGTNKSFLTPDVFQKLQLPETLTTKRELTPLEEASRQNQKLKAAYEARMARLNPNQSSQKTSLTLSLQRQMMENLIIAKARQAALQRKMEERRLRLQEEANRRFSTNATLTPEEEEQRNVYASILEFEQDHEWPKQWKLKLKSQPNDLILVGGLVSQILSCPEHPISQLLKKLQCRIYSKLYPIVNTHFSDQVALTEPNAGTGLYPAQSQCLLNTDVKSSLHKGSRLKSSKSACCLGSVQDHVKNNSVRLRHSSSVTSVVSVEDHNANTDAWDPKAPGSNIMKPSCSTKDFAPNQASEKNSPFEDLEQDMMKFELQPGSIADNMNLAVNSGQQILETEDMQLQDHLKNIVKDVHNSIDRLLTLCILAFEPLDSATGKDQCLASIEETFFQPIWMFLLALFRKVNHSREMALDKSLKLYRTAGPADVGVSDKLFPHKSTPSIGSYPYEIAVQELRSISKEFCPQKKLECIVRTLRLICDCAEQYCGSRQSGALIVSAIGADDLLPILSYVVLKSNLTQLVSECAALEEFIHEGYLIGEEGYCLTSMQSALLYVESLSKE</sequence>
<dbReference type="PANTHER" id="PTHR23101">
    <property type="entry name" value="RAB GDP/GTP EXCHANGE FACTOR"/>
    <property type="match status" value="1"/>
</dbReference>
<organism evidence="2 3">
    <name type="scientific">Callorhinchus milii</name>
    <name type="common">Ghost shark</name>
    <dbReference type="NCBI Taxonomy" id="7868"/>
    <lineage>
        <taxon>Eukaryota</taxon>
        <taxon>Metazoa</taxon>
        <taxon>Chordata</taxon>
        <taxon>Craniata</taxon>
        <taxon>Vertebrata</taxon>
        <taxon>Chondrichthyes</taxon>
        <taxon>Holocephali</taxon>
        <taxon>Chimaeriformes</taxon>
        <taxon>Callorhinchidae</taxon>
        <taxon>Callorhinchus</taxon>
    </lineage>
</organism>
<dbReference type="GO" id="GO:0030139">
    <property type="term" value="C:endocytic vesicle"/>
    <property type="evidence" value="ECO:0007669"/>
    <property type="project" value="TreeGrafter"/>
</dbReference>
<proteinExistence type="predicted"/>
<reference evidence="2" key="4">
    <citation type="submission" date="2025-08" db="UniProtKB">
        <authorList>
            <consortium name="Ensembl"/>
        </authorList>
    </citation>
    <scope>IDENTIFICATION</scope>
</reference>
<protein>
    <submittedName>
        <fullName evidence="2">VPS9 domain containing 1</fullName>
    </submittedName>
</protein>
<dbReference type="InParanoid" id="A0A4W3IRZ8"/>
<accession>A0A4W3IRZ8</accession>
<dbReference type="PROSITE" id="PS51205">
    <property type="entry name" value="VPS9"/>
    <property type="match status" value="1"/>
</dbReference>
<reference evidence="3" key="1">
    <citation type="journal article" date="2006" name="Science">
        <title>Ancient noncoding elements conserved in the human genome.</title>
        <authorList>
            <person name="Venkatesh B."/>
            <person name="Kirkness E.F."/>
            <person name="Loh Y.H."/>
            <person name="Halpern A.L."/>
            <person name="Lee A.P."/>
            <person name="Johnson J."/>
            <person name="Dandona N."/>
            <person name="Viswanathan L.D."/>
            <person name="Tay A."/>
            <person name="Venter J.C."/>
            <person name="Strausberg R.L."/>
            <person name="Brenner S."/>
        </authorList>
    </citation>
    <scope>NUCLEOTIDE SEQUENCE [LARGE SCALE GENOMIC DNA]</scope>
</reference>
<dbReference type="InterPro" id="IPR036181">
    <property type="entry name" value="MIT_dom_sf"/>
</dbReference>
<dbReference type="SUPFAM" id="SSF116846">
    <property type="entry name" value="MIT domain"/>
    <property type="match status" value="1"/>
</dbReference>
<dbReference type="Proteomes" id="UP000314986">
    <property type="component" value="Unassembled WGS sequence"/>
</dbReference>
<dbReference type="OMA" id="CLKPAMP"/>
<dbReference type="InterPro" id="IPR003123">
    <property type="entry name" value="VPS9"/>
</dbReference>
<dbReference type="InterPro" id="IPR037191">
    <property type="entry name" value="VPS9_dom_sf"/>
</dbReference>
<dbReference type="GO" id="GO:0005829">
    <property type="term" value="C:cytosol"/>
    <property type="evidence" value="ECO:0007669"/>
    <property type="project" value="TreeGrafter"/>
</dbReference>
<reference evidence="3" key="2">
    <citation type="journal article" date="2007" name="PLoS Biol.">
        <title>Survey sequencing and comparative analysis of the elephant shark (Callorhinchus milii) genome.</title>
        <authorList>
            <person name="Venkatesh B."/>
            <person name="Kirkness E.F."/>
            <person name="Loh Y.H."/>
            <person name="Halpern A.L."/>
            <person name="Lee A.P."/>
            <person name="Johnson J."/>
            <person name="Dandona N."/>
            <person name="Viswanathan L.D."/>
            <person name="Tay A."/>
            <person name="Venter J.C."/>
            <person name="Strausberg R.L."/>
            <person name="Brenner S."/>
        </authorList>
    </citation>
    <scope>NUCLEOTIDE SEQUENCE [LARGE SCALE GENOMIC DNA]</scope>
</reference>
<dbReference type="PANTHER" id="PTHR23101:SF98">
    <property type="entry name" value="VPS9 DOMAIN-CONTAINING PROTEIN 1"/>
    <property type="match status" value="1"/>
</dbReference>
<dbReference type="GeneID" id="103175964"/>
<dbReference type="CTD" id="9605"/>
<feature type="domain" description="VPS9" evidence="1">
    <location>
        <begin position="522"/>
        <end position="675"/>
    </location>
</feature>
<dbReference type="SUPFAM" id="SSF109993">
    <property type="entry name" value="VPS9 domain"/>
    <property type="match status" value="1"/>
</dbReference>
<evidence type="ECO:0000313" key="3">
    <source>
        <dbReference type="Proteomes" id="UP000314986"/>
    </source>
</evidence>